<evidence type="ECO:0000256" key="5">
    <source>
        <dbReference type="SAM" id="MobiDB-lite"/>
    </source>
</evidence>
<dbReference type="InterPro" id="IPR014016">
    <property type="entry name" value="UvrD-like_ATP-bd"/>
</dbReference>
<dbReference type="SUPFAM" id="SSF52540">
    <property type="entry name" value="P-loop containing nucleoside triphosphate hydrolases"/>
    <property type="match status" value="1"/>
</dbReference>
<dbReference type="Gene3D" id="3.40.50.300">
    <property type="entry name" value="P-loop containing nucleotide triphosphate hydrolases"/>
    <property type="match status" value="1"/>
</dbReference>
<organism evidence="7 8">
    <name type="scientific">Arsenicicoccus piscis</name>
    <dbReference type="NCBI Taxonomy" id="673954"/>
    <lineage>
        <taxon>Bacteria</taxon>
        <taxon>Bacillati</taxon>
        <taxon>Actinomycetota</taxon>
        <taxon>Actinomycetes</taxon>
        <taxon>Micrococcales</taxon>
        <taxon>Intrasporangiaceae</taxon>
        <taxon>Arsenicicoccus</taxon>
    </lineage>
</organism>
<evidence type="ECO:0000256" key="4">
    <source>
        <dbReference type="ARBA" id="ARBA00022840"/>
    </source>
</evidence>
<proteinExistence type="predicted"/>
<feature type="domain" description="UvrD-like helicase ATP-binding" evidence="6">
    <location>
        <begin position="10"/>
        <end position="117"/>
    </location>
</feature>
<sequence length="184" mass="19738">MREALSTRGFRAELRDLLMRAVERGLEPADLARLGRVKDRPEWVGAAEVLLEYDQVTAFSRPGAYDPAWILSAAADLLLDDPDALARVREDVGLIVVDDAQELTVSAARLLQVILTGRSGRRGRALPSGAPGPSWCCWATPTAPCRASAEPTRRCSPRAGTTSSATAPSSSCAGYTVSRRSSRT</sequence>
<evidence type="ECO:0000256" key="2">
    <source>
        <dbReference type="ARBA" id="ARBA00022801"/>
    </source>
</evidence>
<dbReference type="InterPro" id="IPR027417">
    <property type="entry name" value="P-loop_NTPase"/>
</dbReference>
<dbReference type="Pfam" id="PF00580">
    <property type="entry name" value="UvrD-helicase"/>
    <property type="match status" value="1"/>
</dbReference>
<keyword evidence="4" id="KW-0067">ATP-binding</keyword>
<feature type="region of interest" description="Disordered" evidence="5">
    <location>
        <begin position="148"/>
        <end position="184"/>
    </location>
</feature>
<name>A0ABQ6HIX5_9MICO</name>
<reference evidence="8" key="1">
    <citation type="journal article" date="2019" name="Int. J. Syst. Evol. Microbiol.">
        <title>The Global Catalogue of Microorganisms (GCM) 10K type strain sequencing project: providing services to taxonomists for standard genome sequencing and annotation.</title>
        <authorList>
            <consortium name="The Broad Institute Genomics Platform"/>
            <consortium name="The Broad Institute Genome Sequencing Center for Infectious Disease"/>
            <person name="Wu L."/>
            <person name="Ma J."/>
        </authorList>
    </citation>
    <scope>NUCLEOTIDE SEQUENCE [LARGE SCALE GENOMIC DNA]</scope>
    <source>
        <strain evidence="8">NBRC 105830</strain>
    </source>
</reference>
<gene>
    <name evidence="7" type="ORF">GCM10025862_04970</name>
</gene>
<feature type="compositionally biased region" description="Low complexity" evidence="5">
    <location>
        <begin position="157"/>
        <end position="171"/>
    </location>
</feature>
<accession>A0ABQ6HIX5</accession>
<dbReference type="Gene3D" id="1.10.10.160">
    <property type="match status" value="1"/>
</dbReference>
<keyword evidence="3" id="KW-0347">Helicase</keyword>
<dbReference type="InterPro" id="IPR013986">
    <property type="entry name" value="DExx_box_DNA_helicase_dom_sf"/>
</dbReference>
<keyword evidence="1" id="KW-0547">Nucleotide-binding</keyword>
<keyword evidence="8" id="KW-1185">Reference proteome</keyword>
<evidence type="ECO:0000313" key="7">
    <source>
        <dbReference type="EMBL" id="GMA18476.1"/>
    </source>
</evidence>
<protein>
    <recommendedName>
        <fullName evidence="6">UvrD-like helicase ATP-binding domain-containing protein</fullName>
    </recommendedName>
</protein>
<dbReference type="EMBL" id="BSUJ01000001">
    <property type="protein sequence ID" value="GMA18476.1"/>
    <property type="molecule type" value="Genomic_DNA"/>
</dbReference>
<evidence type="ECO:0000256" key="3">
    <source>
        <dbReference type="ARBA" id="ARBA00022806"/>
    </source>
</evidence>
<keyword evidence="2" id="KW-0378">Hydrolase</keyword>
<comment type="caution">
    <text evidence="7">The sequence shown here is derived from an EMBL/GenBank/DDBJ whole genome shotgun (WGS) entry which is preliminary data.</text>
</comment>
<evidence type="ECO:0000259" key="6">
    <source>
        <dbReference type="Pfam" id="PF00580"/>
    </source>
</evidence>
<evidence type="ECO:0000313" key="8">
    <source>
        <dbReference type="Proteomes" id="UP001157109"/>
    </source>
</evidence>
<evidence type="ECO:0000256" key="1">
    <source>
        <dbReference type="ARBA" id="ARBA00022741"/>
    </source>
</evidence>
<dbReference type="Proteomes" id="UP001157109">
    <property type="component" value="Unassembled WGS sequence"/>
</dbReference>